<gene>
    <name evidence="3" type="ORF">CGI_10008389</name>
</gene>
<proteinExistence type="predicted"/>
<evidence type="ECO:0000256" key="1">
    <source>
        <dbReference type="ARBA" id="ARBA00022737"/>
    </source>
</evidence>
<dbReference type="Pfam" id="PF00643">
    <property type="entry name" value="zf-B_box"/>
    <property type="match status" value="2"/>
</dbReference>
<reference evidence="3" key="1">
    <citation type="journal article" date="2012" name="Nature">
        <title>The oyster genome reveals stress adaptation and complexity of shell formation.</title>
        <authorList>
            <person name="Zhang G."/>
            <person name="Fang X."/>
            <person name="Guo X."/>
            <person name="Li L."/>
            <person name="Luo R."/>
            <person name="Xu F."/>
            <person name="Yang P."/>
            <person name="Zhang L."/>
            <person name="Wang X."/>
            <person name="Qi H."/>
            <person name="Xiong Z."/>
            <person name="Que H."/>
            <person name="Xie Y."/>
            <person name="Holland P.W."/>
            <person name="Paps J."/>
            <person name="Zhu Y."/>
            <person name="Wu F."/>
            <person name="Chen Y."/>
            <person name="Wang J."/>
            <person name="Peng C."/>
            <person name="Meng J."/>
            <person name="Yang L."/>
            <person name="Liu J."/>
            <person name="Wen B."/>
            <person name="Zhang N."/>
            <person name="Huang Z."/>
            <person name="Zhu Q."/>
            <person name="Feng Y."/>
            <person name="Mount A."/>
            <person name="Hedgecock D."/>
            <person name="Xu Z."/>
            <person name="Liu Y."/>
            <person name="Domazet-Loso T."/>
            <person name="Du Y."/>
            <person name="Sun X."/>
            <person name="Zhang S."/>
            <person name="Liu B."/>
            <person name="Cheng P."/>
            <person name="Jiang X."/>
            <person name="Li J."/>
            <person name="Fan D."/>
            <person name="Wang W."/>
            <person name="Fu W."/>
            <person name="Wang T."/>
            <person name="Wang B."/>
            <person name="Zhang J."/>
            <person name="Peng Z."/>
            <person name="Li Y."/>
            <person name="Li N."/>
            <person name="Wang J."/>
            <person name="Chen M."/>
            <person name="He Y."/>
            <person name="Tan F."/>
            <person name="Song X."/>
            <person name="Zheng Q."/>
            <person name="Huang R."/>
            <person name="Yang H."/>
            <person name="Du X."/>
            <person name="Chen L."/>
            <person name="Yang M."/>
            <person name="Gaffney P.M."/>
            <person name="Wang S."/>
            <person name="Luo L."/>
            <person name="She Z."/>
            <person name="Ming Y."/>
            <person name="Huang W."/>
            <person name="Zhang S."/>
            <person name="Huang B."/>
            <person name="Zhang Y."/>
            <person name="Qu T."/>
            <person name="Ni P."/>
            <person name="Miao G."/>
            <person name="Wang J."/>
            <person name="Wang Q."/>
            <person name="Steinberg C.E."/>
            <person name="Wang H."/>
            <person name="Li N."/>
            <person name="Qian L."/>
            <person name="Zhang G."/>
            <person name="Li Y."/>
            <person name="Yang H."/>
            <person name="Liu X."/>
            <person name="Wang J."/>
            <person name="Yin Y."/>
            <person name="Wang J."/>
        </authorList>
    </citation>
    <scope>NUCLEOTIDE SEQUENCE [LARGE SCALE GENOMIC DNA]</scope>
    <source>
        <strain evidence="3">05x7-T-G4-1.051#20</strain>
    </source>
</reference>
<sequence>MASEGPTILINVQEQCDLCDEPILFQCGECRIKLCSSCANEHHLHESKHDIKPYVSDKSELKSISVLCKIHVDRMCGLYCQDCEVPVCEQCITTGHHGYHDLKNTQDLLQEKRTIINLDTKEMENILETQLVNIQKRLDVLACTSPSKYEDLEEAVLQHGKKWHDAVEKVVKTFVSEIQRMKNGEKDILNKLTQDIVNLICNTENNMKLNKEMIEAFEAEKILGYKTKSEGIRSKIPEINVPSPSFTEFEVPESKIVHENFGVLKTKVMSIDDERRKSREMVQTYVDQPTVPKLVEKLTQLRTIETGLSAVYSLSCMENSELWVHGTDNSIVRIDRRNKKLERIKTLSFDGNVGITLNREGELVYTDFEDRSVNILKKSQTHAVIRLSGWKPRDVCVTMEGDLLVSMSSDDEHRARVVKYRGTKSVQEYHHDLKGRPLFPAGDTALHVTENKNWDVCVAVTSAQVVVVLNGLGAVRFKYSDKSGKKEFRPMGLATDSQCHILVTDYFNSRVQVIDKNGKLLRNIEGHGEIKSTSVSCRIHFDKMCELFCQDCEAPVCQECITTGHHNYHELKNTQDLLHEKKKTIERDTKEMENVLETELINIRKRLGVLVSTSSSKYEDLEEIVVQHGKKWHDAVEKVIETYVSEIQQMKTGEKDTLRQLTMEIVNLIYNTERSVKFNKEMLKVFEAEKILKYKTKADDIRSKIPEINVPNPSFTEYEVAESKIVHENFGVLKTKVMSIDDDRRNSRELHVVQTFLEHSFPKLMEKMTLLSSIETALSAVYSLSCMENGELWVHGTDNSIMRIDRNHRKLERIKTMSFDGNVGITLKQEGELVYTDFEDRSVNILKKSQTHAVIRLSGWKPRDVCATLEGDLLVSMTSDDEKTAKIVKYRNTKALKEYYHDLRGRPLFPTGDTALHVTENRNWDVCVAVSSAQVVIVLNGLGAVRFKYSDKSGKKEFRPMGIATDGQCHIMVTDYFNSRVHVLDKDGELLRHIEGHGIYLPLSVSVCNYDTIYIGDSTGKIKQIQHLK</sequence>
<dbReference type="PANTHER" id="PTHR25462">
    <property type="entry name" value="BONUS, ISOFORM C-RELATED"/>
    <property type="match status" value="1"/>
</dbReference>
<dbReference type="SMART" id="SM00336">
    <property type="entry name" value="BBOX"/>
    <property type="match status" value="3"/>
</dbReference>
<evidence type="ECO:0000313" key="3">
    <source>
        <dbReference type="EMBL" id="EKC25545.1"/>
    </source>
</evidence>
<dbReference type="PANTHER" id="PTHR25462:SF296">
    <property type="entry name" value="MEIOTIC P26, ISOFORM F"/>
    <property type="match status" value="1"/>
</dbReference>
<dbReference type="InterPro" id="IPR000315">
    <property type="entry name" value="Znf_B-box"/>
</dbReference>
<accession>K1Q9P1</accession>
<organism evidence="3">
    <name type="scientific">Magallana gigas</name>
    <name type="common">Pacific oyster</name>
    <name type="synonym">Crassostrea gigas</name>
    <dbReference type="NCBI Taxonomy" id="29159"/>
    <lineage>
        <taxon>Eukaryota</taxon>
        <taxon>Metazoa</taxon>
        <taxon>Spiralia</taxon>
        <taxon>Lophotrochozoa</taxon>
        <taxon>Mollusca</taxon>
        <taxon>Bivalvia</taxon>
        <taxon>Autobranchia</taxon>
        <taxon>Pteriomorphia</taxon>
        <taxon>Ostreida</taxon>
        <taxon>Ostreoidea</taxon>
        <taxon>Ostreidae</taxon>
        <taxon>Magallana</taxon>
    </lineage>
</organism>
<dbReference type="HOGENOM" id="CLU_007742_1_0_1"/>
<dbReference type="CDD" id="cd19756">
    <property type="entry name" value="Bbox2"/>
    <property type="match status" value="2"/>
</dbReference>
<dbReference type="GO" id="GO:0008270">
    <property type="term" value="F:zinc ion binding"/>
    <property type="evidence" value="ECO:0007669"/>
    <property type="project" value="InterPro"/>
</dbReference>
<dbReference type="InParanoid" id="K1Q9P1"/>
<dbReference type="PROSITE" id="PS51125">
    <property type="entry name" value="NHL"/>
    <property type="match status" value="2"/>
</dbReference>
<dbReference type="AlphaFoldDB" id="K1Q9P1"/>
<feature type="domain" description="B box-type" evidence="2">
    <location>
        <begin position="11"/>
        <end position="54"/>
    </location>
</feature>
<dbReference type="EMBL" id="JH818247">
    <property type="protein sequence ID" value="EKC25545.1"/>
    <property type="molecule type" value="Genomic_DNA"/>
</dbReference>
<evidence type="ECO:0000259" key="2">
    <source>
        <dbReference type="PROSITE" id="PS50119"/>
    </source>
</evidence>
<feature type="domain" description="B box-type" evidence="2">
    <location>
        <begin position="63"/>
        <end position="105"/>
    </location>
</feature>
<dbReference type="InterPro" id="IPR047153">
    <property type="entry name" value="TRIM45/56/19-like"/>
</dbReference>
<protein>
    <recommendedName>
        <fullName evidence="2">B box-type domain-containing protein</fullName>
    </recommendedName>
</protein>
<dbReference type="Gene3D" id="3.30.160.60">
    <property type="entry name" value="Classic Zinc Finger"/>
    <property type="match status" value="2"/>
</dbReference>
<dbReference type="InterPro" id="IPR001258">
    <property type="entry name" value="NHL_repeat"/>
</dbReference>
<dbReference type="Gene3D" id="2.120.10.30">
    <property type="entry name" value="TolB, C-terminal domain"/>
    <property type="match status" value="2"/>
</dbReference>
<keyword evidence="1" id="KW-0677">Repeat</keyword>
<dbReference type="SUPFAM" id="SSF57845">
    <property type="entry name" value="B-box zinc-binding domain"/>
    <property type="match status" value="2"/>
</dbReference>
<name>K1Q9P1_MAGGI</name>
<feature type="domain" description="B box-type" evidence="2">
    <location>
        <begin position="532"/>
        <end position="574"/>
    </location>
</feature>
<dbReference type="InterPro" id="IPR011042">
    <property type="entry name" value="6-blade_b-propeller_TolB-like"/>
</dbReference>
<dbReference type="SUPFAM" id="SSF63829">
    <property type="entry name" value="Calcium-dependent phosphotriesterase"/>
    <property type="match status" value="2"/>
</dbReference>
<dbReference type="PROSITE" id="PS50119">
    <property type="entry name" value="ZF_BBOX"/>
    <property type="match status" value="3"/>
</dbReference>